<reference evidence="1 2" key="1">
    <citation type="submission" date="2021-06" db="EMBL/GenBank/DDBJ databases">
        <title>Sphingomonas sp. XMGL2, whole genome shotgun sequencing project.</title>
        <authorList>
            <person name="Zhao G."/>
            <person name="Shen L."/>
        </authorList>
    </citation>
    <scope>NUCLEOTIDE SEQUENCE [LARGE SCALE GENOMIC DNA]</scope>
    <source>
        <strain evidence="1 2">XMGL2</strain>
    </source>
</reference>
<comment type="caution">
    <text evidence="1">The sequence shown here is derived from an EMBL/GenBank/DDBJ whole genome shotgun (WGS) entry which is preliminary data.</text>
</comment>
<evidence type="ECO:0000313" key="1">
    <source>
        <dbReference type="EMBL" id="MBU3076679.1"/>
    </source>
</evidence>
<dbReference type="Proteomes" id="UP000776276">
    <property type="component" value="Unassembled WGS sequence"/>
</dbReference>
<sequence>MDNAWAPLAEAIARRQAAAGRGILVGINGPQGSGKSTACLFLEALLHGQHGLRVATLGLDDLYLTRAERHELARGVHPLLATRGVPGTHDVALGEAVITALLSGHGAVSVPRFDKAIDDRAPEAEWPAVEAPLDVLLFEGWCIGAGPEDEAALTGPINALEGEEDGDGRWRRGVSAALAGPYAALFARLDYLAMLRPPGFEQVLEWRLVQEAKLRAARGPDAGMSDAAIARFVMHYERLTRHMLAALPARADAVVPIDADHRVGTVAFRG</sequence>
<protein>
    <submittedName>
        <fullName evidence="1">Kinase</fullName>
    </submittedName>
</protein>
<keyword evidence="2" id="KW-1185">Reference proteome</keyword>
<name>A0ABS6BED9_9SPHN</name>
<gene>
    <name evidence="1" type="ORF">KOF26_02270</name>
</gene>
<dbReference type="EMBL" id="JAHKRT010000001">
    <property type="protein sequence ID" value="MBU3076679.1"/>
    <property type="molecule type" value="Genomic_DNA"/>
</dbReference>
<accession>A0ABS6BED9</accession>
<keyword evidence="1" id="KW-0808">Transferase</keyword>
<keyword evidence="1" id="KW-0418">Kinase</keyword>
<dbReference type="GO" id="GO:0016301">
    <property type="term" value="F:kinase activity"/>
    <property type="evidence" value="ECO:0007669"/>
    <property type="project" value="UniProtKB-KW"/>
</dbReference>
<proteinExistence type="predicted"/>
<evidence type="ECO:0000313" key="2">
    <source>
        <dbReference type="Proteomes" id="UP000776276"/>
    </source>
</evidence>
<organism evidence="1 2">
    <name type="scientific">Sphingomonas quercus</name>
    <dbReference type="NCBI Taxonomy" id="2842451"/>
    <lineage>
        <taxon>Bacteria</taxon>
        <taxon>Pseudomonadati</taxon>
        <taxon>Pseudomonadota</taxon>
        <taxon>Alphaproteobacteria</taxon>
        <taxon>Sphingomonadales</taxon>
        <taxon>Sphingomonadaceae</taxon>
        <taxon>Sphingomonas</taxon>
    </lineage>
</organism>